<organism evidence="5 6">
    <name type="scientific">Caenorhabditis briggsae</name>
    <dbReference type="NCBI Taxonomy" id="6238"/>
    <lineage>
        <taxon>Eukaryota</taxon>
        <taxon>Metazoa</taxon>
        <taxon>Ecdysozoa</taxon>
        <taxon>Nematoda</taxon>
        <taxon>Chromadorea</taxon>
        <taxon>Rhabditida</taxon>
        <taxon>Rhabditina</taxon>
        <taxon>Rhabditomorpha</taxon>
        <taxon>Rhabditoidea</taxon>
        <taxon>Rhabditidae</taxon>
        <taxon>Peloderinae</taxon>
        <taxon>Caenorhabditis</taxon>
    </lineage>
</organism>
<reference evidence="5 6" key="1">
    <citation type="submission" date="2022-05" db="EMBL/GenBank/DDBJ databases">
        <title>Chromosome-level reference genomes for two strains of Caenorhabditis briggsae: an improved platform for comparative genomics.</title>
        <authorList>
            <person name="Stevens L."/>
            <person name="Andersen E.C."/>
        </authorList>
    </citation>
    <scope>NUCLEOTIDE SEQUENCE [LARGE SCALE GENOMIC DNA]</scope>
    <source>
        <strain evidence="5">QX1410_ONT</strain>
        <tissue evidence="5">Whole-organism</tissue>
    </source>
</reference>
<evidence type="ECO:0000313" key="6">
    <source>
        <dbReference type="Proteomes" id="UP000827892"/>
    </source>
</evidence>
<evidence type="ECO:0000256" key="3">
    <source>
        <dbReference type="SAM" id="Phobius"/>
    </source>
</evidence>
<dbReference type="SUPFAM" id="SSF47862">
    <property type="entry name" value="Saposin"/>
    <property type="match status" value="1"/>
</dbReference>
<gene>
    <name evidence="5" type="ORF">L3Y34_012451</name>
</gene>
<keyword evidence="3" id="KW-1133">Transmembrane helix</keyword>
<dbReference type="InterPro" id="IPR008139">
    <property type="entry name" value="SaposinB_dom"/>
</dbReference>
<dbReference type="AlphaFoldDB" id="A0AAE8ZU41"/>
<keyword evidence="3" id="KW-0812">Transmembrane</keyword>
<feature type="region of interest" description="Disordered" evidence="2">
    <location>
        <begin position="791"/>
        <end position="843"/>
    </location>
</feature>
<evidence type="ECO:0000256" key="2">
    <source>
        <dbReference type="SAM" id="MobiDB-lite"/>
    </source>
</evidence>
<feature type="transmembrane region" description="Helical" evidence="3">
    <location>
        <begin position="219"/>
        <end position="238"/>
    </location>
</feature>
<feature type="transmembrane region" description="Helical" evidence="3">
    <location>
        <begin position="303"/>
        <end position="326"/>
    </location>
</feature>
<evidence type="ECO:0000256" key="1">
    <source>
        <dbReference type="ARBA" id="ARBA00023157"/>
    </source>
</evidence>
<feature type="compositionally biased region" description="Polar residues" evidence="2">
    <location>
        <begin position="810"/>
        <end position="843"/>
    </location>
</feature>
<feature type="transmembrane region" description="Helical" evidence="3">
    <location>
        <begin position="244"/>
        <end position="264"/>
    </location>
</feature>
<feature type="transmembrane region" description="Helical" evidence="3">
    <location>
        <begin position="381"/>
        <end position="402"/>
    </location>
</feature>
<dbReference type="PROSITE" id="PS50015">
    <property type="entry name" value="SAP_B"/>
    <property type="match status" value="1"/>
</dbReference>
<proteinExistence type="predicted"/>
<evidence type="ECO:0000259" key="4">
    <source>
        <dbReference type="PROSITE" id="PS50015"/>
    </source>
</evidence>
<feature type="transmembrane region" description="Helical" evidence="3">
    <location>
        <begin position="12"/>
        <end position="33"/>
    </location>
</feature>
<dbReference type="InterPro" id="IPR011001">
    <property type="entry name" value="Saposin-like"/>
</dbReference>
<feature type="region of interest" description="Disordered" evidence="2">
    <location>
        <begin position="692"/>
        <end position="740"/>
    </location>
</feature>
<keyword evidence="1" id="KW-1015">Disulfide bond</keyword>
<feature type="compositionally biased region" description="Polar residues" evidence="2">
    <location>
        <begin position="703"/>
        <end position="718"/>
    </location>
</feature>
<keyword evidence="3" id="KW-0472">Membrane</keyword>
<feature type="transmembrane region" description="Helical" evidence="3">
    <location>
        <begin position="53"/>
        <end position="72"/>
    </location>
</feature>
<dbReference type="InterPro" id="IPR053291">
    <property type="entry name" value="Ommatidial_diff-associated"/>
</dbReference>
<dbReference type="PANTHER" id="PTHR21579:SF20">
    <property type="entry name" value="PROTEIN TINCAR"/>
    <property type="match status" value="1"/>
</dbReference>
<dbReference type="PANTHER" id="PTHR21579">
    <property type="entry name" value="PROTEIN TINCAR"/>
    <property type="match status" value="1"/>
</dbReference>
<protein>
    <recommendedName>
        <fullName evidence="4">Saposin B-type domain-containing protein</fullName>
    </recommendedName>
</protein>
<feature type="domain" description="Saposin B-type" evidence="4">
    <location>
        <begin position="946"/>
        <end position="1027"/>
    </location>
</feature>
<dbReference type="SMART" id="SM00741">
    <property type="entry name" value="SapB"/>
    <property type="match status" value="1"/>
</dbReference>
<dbReference type="EMBL" id="CP090896">
    <property type="protein sequence ID" value="ULT83215.1"/>
    <property type="molecule type" value="Genomic_DNA"/>
</dbReference>
<evidence type="ECO:0000313" key="5">
    <source>
        <dbReference type="EMBL" id="ULT83215.1"/>
    </source>
</evidence>
<dbReference type="Gene3D" id="1.10.225.10">
    <property type="entry name" value="Saposin-like"/>
    <property type="match status" value="1"/>
</dbReference>
<accession>A0AAE8ZU41</accession>
<feature type="transmembrane region" description="Helical" evidence="3">
    <location>
        <begin position="409"/>
        <end position="431"/>
    </location>
</feature>
<name>A0AAE8ZU41_CAEBR</name>
<sequence>MSCRLRTTLNNLSSIWYAILTTLLQVYLLYLGFERYRLYNEIKWPTGGYPYGYLMTYVSIYIVSIGGTFLLFTSAFFKSGNIAGDNERLADRESRVLEVDRSRNGDKSGCVHGMKVLWQHLPPLPQQIHVIIAIGQLIAQQLMFSQLFRHGFVNSGDFLNTELDFLYQRSRQLATNLPIGETRLQGFRITADELAGLPVSPNLLPVLMHLKLFGIPLEFFNLLLALIAFAIAYPSVFWRVSKPFSLLFSLHLVIYAAQIIWGYISFSVLFRIQETNVYSVRPVGLGQYLSPIKPMGLNIYHPYVILGSFIVRLVMTTLAPMAMYSYGYNKYHANVLNVQHRNAARTSQGQAEYGDYRRRSMNRYEGSKLCCDGYLPHMDAIALLVIVAAAIGPTIYALLILYQHEQKALILTCIIVDVIYMFSWILMWLAMTLKRDWNFNVTHKVHQFYGLNKGMTIGPIRGNENPSQMKTSILVMHRDTMYVTDDQTAKESLLRACHTGKFETVSPPEDVYWKQGQQSPATRAKILTEVDGVKNSPEMSRLLRMGTDDTQQTMSYHSNGGRNITQAQMSNSQILQRGNSSPPGPSQFGTIQRSQQQYGQMGTLQRGQSGGTLQRGAMVHDNVWNQYSAIQKKEEQQQQHMLGQRRDSGEAAYGRVDSTYGSYARIPNVSRIQVTPQGSQIRVNGYGGLQQNTLSRRDVTPPVHSQQPSLSSIRQSPMLSDRSGVNVPPPQPLVSREQSPYQRSAIKLSSFSENKGSGIYGTSGIGSGNNVQWGGTQRVAPGQPGQLLWNTPGSVNGNKSSLTSTTTSSQNDEQCFTPTSTLTSHGSNYTPTPGSPQGSNPIYSRINGASSTSSNLYGVASKESQYADRTLSKAPIKSTTVTTGNTILRAVNGTDDTVSSFSRPPTGALNQNDFATSIVMKTLFCLFALVAVASSFVAFAAPKQEGTLNCLMCEVGVRAAENPADREAHVVEDKFDAECKKELGAIPFAAKECEKYGNSKLDPIIHELESGTAPEDVCTKLKECPKQ</sequence>
<feature type="compositionally biased region" description="Low complexity" evidence="2">
    <location>
        <begin position="800"/>
        <end position="809"/>
    </location>
</feature>
<dbReference type="Proteomes" id="UP000827892">
    <property type="component" value="Chromosome X"/>
</dbReference>